<name>B0NQP3_BACSE</name>
<accession>B0NQP3</accession>
<dbReference type="EMBL" id="ABFZ02000019">
    <property type="protein sequence ID" value="EDS15192.1"/>
    <property type="molecule type" value="Genomic_DNA"/>
</dbReference>
<sequence>MVAVSGIPEKSEIKTEQSRFGWEKLFIFVTVRWVQWIYIFVRSVIEIIFVYQTSQL</sequence>
<organism evidence="1 2">
    <name type="scientific">Bacteroides stercoris ATCC 43183</name>
    <dbReference type="NCBI Taxonomy" id="449673"/>
    <lineage>
        <taxon>Bacteria</taxon>
        <taxon>Pseudomonadati</taxon>
        <taxon>Bacteroidota</taxon>
        <taxon>Bacteroidia</taxon>
        <taxon>Bacteroidales</taxon>
        <taxon>Bacteroidaceae</taxon>
        <taxon>Bacteroides</taxon>
    </lineage>
</organism>
<comment type="caution">
    <text evidence="1">The sequence shown here is derived from an EMBL/GenBank/DDBJ whole genome shotgun (WGS) entry which is preliminary data.</text>
</comment>
<gene>
    <name evidence="1" type="ORF">BACSTE_01693</name>
</gene>
<dbReference type="HOGENOM" id="CLU_3004663_0_0_10"/>
<reference evidence="1 2" key="2">
    <citation type="submission" date="2007-11" db="EMBL/GenBank/DDBJ databases">
        <authorList>
            <person name="Fulton L."/>
            <person name="Clifton S."/>
            <person name="Fulton B."/>
            <person name="Xu J."/>
            <person name="Minx P."/>
            <person name="Pepin K.H."/>
            <person name="Johnson M."/>
            <person name="Thiruvilangam P."/>
            <person name="Bhonagiri V."/>
            <person name="Nash W.E."/>
            <person name="Mardis E.R."/>
            <person name="Wilson R.K."/>
        </authorList>
    </citation>
    <scope>NUCLEOTIDE SEQUENCE [LARGE SCALE GENOMIC DNA]</scope>
    <source>
        <strain evidence="1 2">ATCC 43183</strain>
    </source>
</reference>
<proteinExistence type="predicted"/>
<dbReference type="Proteomes" id="UP000004713">
    <property type="component" value="Unassembled WGS sequence"/>
</dbReference>
<dbReference type="AlphaFoldDB" id="B0NQP3"/>
<evidence type="ECO:0000313" key="1">
    <source>
        <dbReference type="EMBL" id="EDS15192.1"/>
    </source>
</evidence>
<evidence type="ECO:0000313" key="2">
    <source>
        <dbReference type="Proteomes" id="UP000004713"/>
    </source>
</evidence>
<protein>
    <submittedName>
        <fullName evidence="1">Uncharacterized protein</fullName>
    </submittedName>
</protein>
<reference evidence="1 2" key="1">
    <citation type="submission" date="2007-11" db="EMBL/GenBank/DDBJ databases">
        <title>Draft genome sequence of Bacteroides stercoris(ATCC 43183).</title>
        <authorList>
            <person name="Sudarsanam P."/>
            <person name="Ley R."/>
            <person name="Guruge J."/>
            <person name="Turnbaugh P.J."/>
            <person name="Mahowald M."/>
            <person name="Liep D."/>
            <person name="Gordon J."/>
        </authorList>
    </citation>
    <scope>NUCLEOTIDE SEQUENCE [LARGE SCALE GENOMIC DNA]</scope>
    <source>
        <strain evidence="1 2">ATCC 43183</strain>
    </source>
</reference>